<dbReference type="Proteomes" id="UP001501303">
    <property type="component" value="Unassembled WGS sequence"/>
</dbReference>
<comment type="caution">
    <text evidence="1">The sequence shown here is derived from an EMBL/GenBank/DDBJ whole genome shotgun (WGS) entry which is preliminary data.</text>
</comment>
<evidence type="ECO:0000313" key="2">
    <source>
        <dbReference type="Proteomes" id="UP001501303"/>
    </source>
</evidence>
<sequence length="46" mass="5266">MAREGDLELRSRAVDRETLDRVEGVVGRHLEKFGARADLVVAWERT</sequence>
<organism evidence="1 2">
    <name type="scientific">Streptomyces sodiiphilus</name>
    <dbReference type="NCBI Taxonomy" id="226217"/>
    <lineage>
        <taxon>Bacteria</taxon>
        <taxon>Bacillati</taxon>
        <taxon>Actinomycetota</taxon>
        <taxon>Actinomycetes</taxon>
        <taxon>Kitasatosporales</taxon>
        <taxon>Streptomycetaceae</taxon>
        <taxon>Streptomyces</taxon>
    </lineage>
</organism>
<evidence type="ECO:0000313" key="1">
    <source>
        <dbReference type="EMBL" id="GAA1911028.1"/>
    </source>
</evidence>
<dbReference type="Gene3D" id="3.30.310.50">
    <property type="entry name" value="Alpha-D-phosphohexomutase, C-terminal domain"/>
    <property type="match status" value="1"/>
</dbReference>
<accession>A0ABN2P5K1</accession>
<dbReference type="EMBL" id="BAAAMJ010000018">
    <property type="protein sequence ID" value="GAA1911028.1"/>
    <property type="molecule type" value="Genomic_DNA"/>
</dbReference>
<dbReference type="Pfam" id="PF09981">
    <property type="entry name" value="DUF2218"/>
    <property type="match status" value="1"/>
</dbReference>
<dbReference type="RefSeq" id="WP_344260801.1">
    <property type="nucleotide sequence ID" value="NZ_BAAAMJ010000018.1"/>
</dbReference>
<gene>
    <name evidence="1" type="ORF">GCM10009716_21150</name>
</gene>
<protein>
    <submittedName>
        <fullName evidence="1">Uncharacterized protein</fullName>
    </submittedName>
</protein>
<proteinExistence type="predicted"/>
<name>A0ABN2P5K1_9ACTN</name>
<keyword evidence="2" id="KW-1185">Reference proteome</keyword>
<reference evidence="1 2" key="1">
    <citation type="journal article" date="2019" name="Int. J. Syst. Evol. Microbiol.">
        <title>The Global Catalogue of Microorganisms (GCM) 10K type strain sequencing project: providing services to taxonomists for standard genome sequencing and annotation.</title>
        <authorList>
            <consortium name="The Broad Institute Genomics Platform"/>
            <consortium name="The Broad Institute Genome Sequencing Center for Infectious Disease"/>
            <person name="Wu L."/>
            <person name="Ma J."/>
        </authorList>
    </citation>
    <scope>NUCLEOTIDE SEQUENCE [LARGE SCALE GENOMIC DNA]</scope>
    <source>
        <strain evidence="1 2">JCM 13581</strain>
    </source>
</reference>
<dbReference type="InterPro" id="IPR014543">
    <property type="entry name" value="UCP028291"/>
</dbReference>